<organism evidence="13 14">
    <name type="scientific">Ictalurus punctatus</name>
    <name type="common">Channel catfish</name>
    <name type="synonym">Silurus punctatus</name>
    <dbReference type="NCBI Taxonomy" id="7998"/>
    <lineage>
        <taxon>Eukaryota</taxon>
        <taxon>Metazoa</taxon>
        <taxon>Chordata</taxon>
        <taxon>Craniata</taxon>
        <taxon>Vertebrata</taxon>
        <taxon>Euteleostomi</taxon>
        <taxon>Actinopterygii</taxon>
        <taxon>Neopterygii</taxon>
        <taxon>Teleostei</taxon>
        <taxon>Ostariophysi</taxon>
        <taxon>Siluriformes</taxon>
        <taxon>Ictaluridae</taxon>
        <taxon>Ictalurus</taxon>
    </lineage>
</organism>
<dbReference type="FunFam" id="1.10.630.10:FF:000004">
    <property type="entry name" value="cytochrome P450 2D15 isoform X1"/>
    <property type="match status" value="1"/>
</dbReference>
<reference evidence="13" key="1">
    <citation type="journal article" date="2016" name="Nat. Commun.">
        <title>The channel catfish genome sequence provides insights into the evolution of scale formation in teleosts.</title>
        <authorList>
            <person name="Liu Z."/>
            <person name="Liu S."/>
            <person name="Yao J."/>
            <person name="Bao L."/>
            <person name="Zhang J."/>
            <person name="Li Y."/>
            <person name="Jiang C."/>
            <person name="Sun L."/>
            <person name="Wang R."/>
            <person name="Zhang Y."/>
            <person name="Zhou T."/>
            <person name="Zeng Q."/>
            <person name="Fu Q."/>
            <person name="Gao S."/>
            <person name="Li N."/>
            <person name="Koren S."/>
            <person name="Jiang Y."/>
            <person name="Zimin A."/>
            <person name="Xu P."/>
            <person name="Phillippy A.M."/>
            <person name="Geng X."/>
            <person name="Song L."/>
            <person name="Sun F."/>
            <person name="Li C."/>
            <person name="Wang X."/>
            <person name="Chen A."/>
            <person name="Jin Y."/>
            <person name="Yuan Z."/>
            <person name="Yang Y."/>
            <person name="Tan S."/>
            <person name="Peatman E."/>
            <person name="Lu J."/>
            <person name="Qin Z."/>
            <person name="Dunham R."/>
            <person name="Li Z."/>
            <person name="Sonstegard T."/>
            <person name="Feng J."/>
            <person name="Danzmann R.G."/>
            <person name="Schroeder S."/>
            <person name="Scheffler B."/>
            <person name="Duke M.V."/>
            <person name="Ballard L."/>
            <person name="Kucuktas H."/>
            <person name="Kaltenboeck L."/>
            <person name="Liu H."/>
            <person name="Armbruster J."/>
            <person name="Xie Y."/>
            <person name="Kirby M.L."/>
            <person name="Tian Y."/>
            <person name="Flanagan M.E."/>
            <person name="Mu W."/>
            <person name="Waldbieser G.C."/>
        </authorList>
    </citation>
    <scope>NUCLEOTIDE SEQUENCE [LARGE SCALE GENOMIC DNA]</scope>
    <source>
        <strain evidence="13">SDA103</strain>
    </source>
</reference>
<dbReference type="GO" id="GO:0016020">
    <property type="term" value="C:membrane"/>
    <property type="evidence" value="ECO:0007669"/>
    <property type="project" value="UniProtKB-SubCell"/>
</dbReference>
<dbReference type="InterPro" id="IPR017972">
    <property type="entry name" value="Cyt_P450_CS"/>
</dbReference>
<evidence type="ECO:0000256" key="7">
    <source>
        <dbReference type="ARBA" id="ARBA00023004"/>
    </source>
</evidence>
<evidence type="ECO:0000256" key="6">
    <source>
        <dbReference type="ARBA" id="ARBA00023002"/>
    </source>
</evidence>
<dbReference type="GO" id="GO:0020037">
    <property type="term" value="F:heme binding"/>
    <property type="evidence" value="ECO:0007669"/>
    <property type="project" value="InterPro"/>
</dbReference>
<comment type="subcellular location">
    <subcellularLocation>
        <location evidence="2">Membrane</location>
    </subcellularLocation>
</comment>
<dbReference type="InterPro" id="IPR036396">
    <property type="entry name" value="Cyt_P450_sf"/>
</dbReference>
<comment type="similarity">
    <text evidence="3 11">Belongs to the cytochrome P450 family.</text>
</comment>
<dbReference type="OrthoDB" id="1103324at2759"/>
<dbReference type="InterPro" id="IPR001128">
    <property type="entry name" value="Cyt_P450"/>
</dbReference>
<dbReference type="Gene3D" id="1.10.630.10">
    <property type="entry name" value="Cytochrome P450"/>
    <property type="match status" value="1"/>
</dbReference>
<accession>A0A9F7RN60</accession>
<dbReference type="GO" id="GO:0006082">
    <property type="term" value="P:organic acid metabolic process"/>
    <property type="evidence" value="ECO:0007669"/>
    <property type="project" value="TreeGrafter"/>
</dbReference>
<evidence type="ECO:0000256" key="4">
    <source>
        <dbReference type="ARBA" id="ARBA00022617"/>
    </source>
</evidence>
<keyword evidence="13" id="KW-1185">Reference proteome</keyword>
<comment type="cofactor">
    <cofactor evidence="1 10">
        <name>heme</name>
        <dbReference type="ChEBI" id="CHEBI:30413"/>
    </cofactor>
</comment>
<name>A0A9F7RN60_ICTPU</name>
<dbReference type="InterPro" id="IPR002401">
    <property type="entry name" value="Cyt_P450_E_grp-I"/>
</dbReference>
<evidence type="ECO:0000313" key="14">
    <source>
        <dbReference type="RefSeq" id="XP_053543577.1"/>
    </source>
</evidence>
<dbReference type="PRINTS" id="PR00463">
    <property type="entry name" value="EP450I"/>
</dbReference>
<dbReference type="PANTHER" id="PTHR24300">
    <property type="entry name" value="CYTOCHROME P450 508A4-RELATED"/>
    <property type="match status" value="1"/>
</dbReference>
<keyword evidence="5 10" id="KW-0479">Metal-binding</keyword>
<dbReference type="SUPFAM" id="SSF48264">
    <property type="entry name" value="Cytochrome P450"/>
    <property type="match status" value="1"/>
</dbReference>
<dbReference type="AlphaFoldDB" id="A0A9F7RN60"/>
<dbReference type="InterPro" id="IPR050182">
    <property type="entry name" value="Cytochrome_P450_fam2"/>
</dbReference>
<keyword evidence="6 11" id="KW-0560">Oxidoreductase</keyword>
<dbReference type="Pfam" id="PF00067">
    <property type="entry name" value="p450"/>
    <property type="match status" value="1"/>
</dbReference>
<dbReference type="GO" id="GO:0005506">
    <property type="term" value="F:iron ion binding"/>
    <property type="evidence" value="ECO:0007669"/>
    <property type="project" value="InterPro"/>
</dbReference>
<gene>
    <name evidence="14" type="primary">LOC108278307</name>
</gene>
<keyword evidence="12" id="KW-1133">Transmembrane helix</keyword>
<proteinExistence type="inferred from homology"/>
<evidence type="ECO:0000256" key="10">
    <source>
        <dbReference type="PIRSR" id="PIRSR602401-1"/>
    </source>
</evidence>
<evidence type="ECO:0000256" key="11">
    <source>
        <dbReference type="RuleBase" id="RU000461"/>
    </source>
</evidence>
<dbReference type="Proteomes" id="UP000221080">
    <property type="component" value="Chromosome 17"/>
</dbReference>
<dbReference type="CDD" id="cd11026">
    <property type="entry name" value="CYP2"/>
    <property type="match status" value="1"/>
</dbReference>
<keyword evidence="7 10" id="KW-0408">Iron</keyword>
<evidence type="ECO:0000256" key="9">
    <source>
        <dbReference type="ARBA" id="ARBA00023136"/>
    </source>
</evidence>
<evidence type="ECO:0000256" key="12">
    <source>
        <dbReference type="SAM" id="Phobius"/>
    </source>
</evidence>
<keyword evidence="9 12" id="KW-0472">Membrane</keyword>
<dbReference type="GO" id="GO:0016712">
    <property type="term" value="F:oxidoreductase activity, acting on paired donors, with incorporation or reduction of molecular oxygen, reduced flavin or flavoprotein as one donor, and incorporation of one atom of oxygen"/>
    <property type="evidence" value="ECO:0007669"/>
    <property type="project" value="TreeGrafter"/>
</dbReference>
<evidence type="ECO:0000256" key="3">
    <source>
        <dbReference type="ARBA" id="ARBA00010617"/>
    </source>
</evidence>
<dbReference type="GO" id="GO:0006805">
    <property type="term" value="P:xenobiotic metabolic process"/>
    <property type="evidence" value="ECO:0007669"/>
    <property type="project" value="TreeGrafter"/>
</dbReference>
<evidence type="ECO:0000313" key="13">
    <source>
        <dbReference type="Proteomes" id="UP000221080"/>
    </source>
</evidence>
<evidence type="ECO:0000256" key="8">
    <source>
        <dbReference type="ARBA" id="ARBA00023033"/>
    </source>
</evidence>
<dbReference type="PROSITE" id="PS00086">
    <property type="entry name" value="CYTOCHROME_P450"/>
    <property type="match status" value="1"/>
</dbReference>
<reference evidence="14" key="2">
    <citation type="submission" date="2025-08" db="UniProtKB">
        <authorList>
            <consortium name="RefSeq"/>
        </authorList>
    </citation>
    <scope>IDENTIFICATION</scope>
    <source>
        <tissue evidence="14">Blood</tissue>
    </source>
</reference>
<dbReference type="GeneID" id="108278307"/>
<evidence type="ECO:0000256" key="5">
    <source>
        <dbReference type="ARBA" id="ARBA00022723"/>
    </source>
</evidence>
<keyword evidence="12" id="KW-0812">Transmembrane</keyword>
<protein>
    <submittedName>
        <fullName evidence="14">Cytochrome P450 2M1 isoform X1</fullName>
    </submittedName>
</protein>
<evidence type="ECO:0000256" key="1">
    <source>
        <dbReference type="ARBA" id="ARBA00001971"/>
    </source>
</evidence>
<dbReference type="GO" id="GO:0005737">
    <property type="term" value="C:cytoplasm"/>
    <property type="evidence" value="ECO:0007669"/>
    <property type="project" value="TreeGrafter"/>
</dbReference>
<sequence>MDVLIALQANFWPVFITAAVLFLIWKSRGKENQPKFGRLPPGPTPAPVVGNFFQINVKEPYKYYLEGWGFDSHCSPVCTEFACSPCAAGVSSGYSSFILSPKTCMLSKKHGSVFTLWFGNSPVVVISGYCALKDTMIGMGNEFSGRANYPLLMKVTNGYGVLVSSGERWKQLRRFSLSTLKNFGMGRHTIEDKVKEEASCLVQTIGTFGDSTFNPTHLIKKAIGNVICSIMFGQRFETNDPQFKLMIEAIDDYFSILSSPLGQAYNIFPRIVGLFPGQLHDMFSKVEKVKGLFKLEAEARMKTLDPSSPPKDFIEAFLLQMEAEKHKPNTEFHLNNLLNTTWSMFSAATETTSSTIRQSLLLMMKHPNIQVRVQKEIDEVVGRDRCPSISDRQNMPYTDAVIHEVQRNMDIAPTAVPHKMFNDTEYKNYLIPKGAMVLPLLSSVLSDPELWKNPDNFDPENFLDEEGQFKRSDAFVVFGMGKRACLGEALARVELFIMFTSLLQRFTFRATQPLEEIDTTPAVCSFGRLPRSYECYAVHRT</sequence>
<keyword evidence="4 10" id="KW-0349">Heme</keyword>
<dbReference type="PANTHER" id="PTHR24300:SF346">
    <property type="entry name" value="CYTOCHROME P450 2C44"/>
    <property type="match status" value="1"/>
</dbReference>
<feature type="binding site" description="axial binding residue" evidence="10">
    <location>
        <position position="485"/>
    </location>
    <ligand>
        <name>heme</name>
        <dbReference type="ChEBI" id="CHEBI:30413"/>
    </ligand>
    <ligandPart>
        <name>Fe</name>
        <dbReference type="ChEBI" id="CHEBI:18248"/>
    </ligandPart>
</feature>
<dbReference type="PRINTS" id="PR00385">
    <property type="entry name" value="P450"/>
</dbReference>
<evidence type="ECO:0000256" key="2">
    <source>
        <dbReference type="ARBA" id="ARBA00004370"/>
    </source>
</evidence>
<keyword evidence="8 11" id="KW-0503">Monooxygenase</keyword>
<feature type="transmembrane region" description="Helical" evidence="12">
    <location>
        <begin position="6"/>
        <end position="25"/>
    </location>
</feature>
<dbReference type="RefSeq" id="XP_053543577.1">
    <property type="nucleotide sequence ID" value="XM_053687602.1"/>
</dbReference>